<name>A0A9N7TIZ9_PLEPL</name>
<evidence type="ECO:0000313" key="1">
    <source>
        <dbReference type="EMBL" id="CAB1413935.1"/>
    </source>
</evidence>
<organism evidence="1 2">
    <name type="scientific">Pleuronectes platessa</name>
    <name type="common">European plaice</name>
    <dbReference type="NCBI Taxonomy" id="8262"/>
    <lineage>
        <taxon>Eukaryota</taxon>
        <taxon>Metazoa</taxon>
        <taxon>Chordata</taxon>
        <taxon>Craniata</taxon>
        <taxon>Vertebrata</taxon>
        <taxon>Euteleostomi</taxon>
        <taxon>Actinopterygii</taxon>
        <taxon>Neopterygii</taxon>
        <taxon>Teleostei</taxon>
        <taxon>Neoteleostei</taxon>
        <taxon>Acanthomorphata</taxon>
        <taxon>Carangaria</taxon>
        <taxon>Pleuronectiformes</taxon>
        <taxon>Pleuronectoidei</taxon>
        <taxon>Pleuronectidae</taxon>
        <taxon>Pleuronectes</taxon>
    </lineage>
</organism>
<dbReference type="EMBL" id="CADEAL010000079">
    <property type="protein sequence ID" value="CAB1413935.1"/>
    <property type="molecule type" value="Genomic_DNA"/>
</dbReference>
<sequence length="133" mass="14758">MMCSSLFSESELTATDSSSFSSAEPLCIKAQQHGHRNQDTRLMIGQASVRQAESHLLHSRYCHLSKEAKAPKVLPHHSCWYRLGELHVSVIMHTPAANKCISVGLSVGRLIRVRYGGMDLWQFGLGQQSPLKA</sequence>
<reference evidence="1" key="1">
    <citation type="submission" date="2020-03" db="EMBL/GenBank/DDBJ databases">
        <authorList>
            <person name="Weist P."/>
        </authorList>
    </citation>
    <scope>NUCLEOTIDE SEQUENCE</scope>
</reference>
<accession>A0A9N7TIZ9</accession>
<protein>
    <submittedName>
        <fullName evidence="1">Uncharacterized protein</fullName>
    </submittedName>
</protein>
<dbReference type="AlphaFoldDB" id="A0A9N7TIZ9"/>
<comment type="caution">
    <text evidence="1">The sequence shown here is derived from an EMBL/GenBank/DDBJ whole genome shotgun (WGS) entry which is preliminary data.</text>
</comment>
<keyword evidence="2" id="KW-1185">Reference proteome</keyword>
<evidence type="ECO:0000313" key="2">
    <source>
        <dbReference type="Proteomes" id="UP001153269"/>
    </source>
</evidence>
<dbReference type="Proteomes" id="UP001153269">
    <property type="component" value="Unassembled WGS sequence"/>
</dbReference>
<proteinExistence type="predicted"/>
<gene>
    <name evidence="1" type="ORF">PLEPLA_LOCUS1638</name>
</gene>